<organism evidence="2 3">
    <name type="scientific">Drosophila albomicans</name>
    <name type="common">Fruit fly</name>
    <dbReference type="NCBI Taxonomy" id="7291"/>
    <lineage>
        <taxon>Eukaryota</taxon>
        <taxon>Metazoa</taxon>
        <taxon>Ecdysozoa</taxon>
        <taxon>Arthropoda</taxon>
        <taxon>Hexapoda</taxon>
        <taxon>Insecta</taxon>
        <taxon>Pterygota</taxon>
        <taxon>Neoptera</taxon>
        <taxon>Endopterygota</taxon>
        <taxon>Diptera</taxon>
        <taxon>Brachycera</taxon>
        <taxon>Muscomorpha</taxon>
        <taxon>Ephydroidea</taxon>
        <taxon>Drosophilidae</taxon>
        <taxon>Drosophila</taxon>
    </lineage>
</organism>
<dbReference type="AlphaFoldDB" id="A0A6P8XNK2"/>
<gene>
    <name evidence="3" type="primary">LOC117574782</name>
</gene>
<dbReference type="GeneID" id="117574782"/>
<accession>A0A6P8XNK2</accession>
<evidence type="ECO:0000256" key="1">
    <source>
        <dbReference type="SAM" id="SignalP"/>
    </source>
</evidence>
<keyword evidence="1" id="KW-0732">Signal</keyword>
<keyword evidence="2" id="KW-1185">Reference proteome</keyword>
<protein>
    <submittedName>
        <fullName evidence="3">Uncharacterized protein LOC117574782</fullName>
    </submittedName>
</protein>
<name>A0A6P8XNK2_DROAB</name>
<feature type="chain" id="PRO_5027894659" evidence="1">
    <location>
        <begin position="24"/>
        <end position="60"/>
    </location>
</feature>
<reference evidence="3" key="1">
    <citation type="submission" date="2025-08" db="UniProtKB">
        <authorList>
            <consortium name="RefSeq"/>
        </authorList>
    </citation>
    <scope>IDENTIFICATION</scope>
    <source>
        <strain evidence="3">15112-1751.03</strain>
        <tissue evidence="3">Whole Adult</tissue>
    </source>
</reference>
<proteinExistence type="predicted"/>
<dbReference type="RefSeq" id="XP_034114628.1">
    <property type="nucleotide sequence ID" value="XM_034258737.2"/>
</dbReference>
<dbReference type="Proteomes" id="UP000515160">
    <property type="component" value="Chromosome 2R"/>
</dbReference>
<evidence type="ECO:0000313" key="2">
    <source>
        <dbReference type="Proteomes" id="UP000515160"/>
    </source>
</evidence>
<sequence>MKISWRTFPKLFVVLPILHYALSMFTSSESEEHHRKKELEFIAEKDKKIQLVELSSLSQK</sequence>
<evidence type="ECO:0000313" key="3">
    <source>
        <dbReference type="RefSeq" id="XP_034114628.1"/>
    </source>
</evidence>
<feature type="signal peptide" evidence="1">
    <location>
        <begin position="1"/>
        <end position="23"/>
    </location>
</feature>